<dbReference type="GO" id="GO:0004557">
    <property type="term" value="F:alpha-galactosidase activity"/>
    <property type="evidence" value="ECO:0007669"/>
    <property type="project" value="UniProtKB-EC"/>
</dbReference>
<dbReference type="InterPro" id="IPR056441">
    <property type="entry name" value="Beta-barrel_GLAA-B_II"/>
</dbReference>
<organism evidence="8 9">
    <name type="scientific">Candidatus Eisenbergiella merdipullorum</name>
    <dbReference type="NCBI Taxonomy" id="2838553"/>
    <lineage>
        <taxon>Bacteria</taxon>
        <taxon>Bacillati</taxon>
        <taxon>Bacillota</taxon>
        <taxon>Clostridia</taxon>
        <taxon>Lachnospirales</taxon>
        <taxon>Lachnospiraceae</taxon>
        <taxon>Eisenbergiella</taxon>
    </lineage>
</organism>
<evidence type="ECO:0000256" key="1">
    <source>
        <dbReference type="ARBA" id="ARBA00001255"/>
    </source>
</evidence>
<protein>
    <submittedName>
        <fullName evidence="8">Right-handed parallel beta-helix repeat-containing protein</fullName>
    </submittedName>
</protein>
<keyword evidence="5" id="KW-0326">Glycosidase</keyword>
<comment type="catalytic activity">
    <reaction evidence="1">
        <text>Hydrolysis of terminal, non-reducing alpha-D-galactose residues in alpha-D-galactosides, including galactose oligosaccharides, galactomannans and galactolipids.</text>
        <dbReference type="EC" id="3.2.1.22"/>
    </reaction>
</comment>
<dbReference type="SUPFAM" id="SSF51126">
    <property type="entry name" value="Pectin lyase-like"/>
    <property type="match status" value="1"/>
</dbReference>
<evidence type="ECO:0000256" key="4">
    <source>
        <dbReference type="ARBA" id="ARBA00022801"/>
    </source>
</evidence>
<dbReference type="InterPro" id="IPR039448">
    <property type="entry name" value="Beta_helix"/>
</dbReference>
<evidence type="ECO:0000256" key="5">
    <source>
        <dbReference type="ARBA" id="ARBA00023295"/>
    </source>
</evidence>
<keyword evidence="3" id="KW-0677">Repeat</keyword>
<comment type="caution">
    <text evidence="8">The sequence shown here is derived from an EMBL/GenBank/DDBJ whole genome shotgun (WGS) entry which is preliminary data.</text>
</comment>
<name>A0A9D2I9H3_9FIRM</name>
<dbReference type="Pfam" id="PF23764">
    <property type="entry name" value="Beta-barrel_GLAA-B_II"/>
    <property type="match status" value="1"/>
</dbReference>
<reference evidence="8" key="2">
    <citation type="submission" date="2021-04" db="EMBL/GenBank/DDBJ databases">
        <authorList>
            <person name="Gilroy R."/>
        </authorList>
    </citation>
    <scope>NUCLEOTIDE SEQUENCE</scope>
    <source>
        <strain evidence="8">CHK179-7159</strain>
    </source>
</reference>
<dbReference type="Pfam" id="PF13229">
    <property type="entry name" value="Beta_helix"/>
    <property type="match status" value="1"/>
</dbReference>
<reference evidence="8" key="1">
    <citation type="journal article" date="2021" name="PeerJ">
        <title>Extensive microbial diversity within the chicken gut microbiome revealed by metagenomics and culture.</title>
        <authorList>
            <person name="Gilroy R."/>
            <person name="Ravi A."/>
            <person name="Getino M."/>
            <person name="Pursley I."/>
            <person name="Horton D.L."/>
            <person name="Alikhan N.F."/>
            <person name="Baker D."/>
            <person name="Gharbi K."/>
            <person name="Hall N."/>
            <person name="Watson M."/>
            <person name="Adriaenssens E.M."/>
            <person name="Foster-Nyarko E."/>
            <person name="Jarju S."/>
            <person name="Secka A."/>
            <person name="Antonio M."/>
            <person name="Oren A."/>
            <person name="Chaudhuri R.R."/>
            <person name="La Ragione R."/>
            <person name="Hildebrand F."/>
            <person name="Pallen M.J."/>
        </authorList>
    </citation>
    <scope>NUCLEOTIDE SEQUENCE</scope>
    <source>
        <strain evidence="8">CHK179-7159</strain>
    </source>
</reference>
<feature type="domain" description="Right handed beta helix" evidence="6">
    <location>
        <begin position="448"/>
        <end position="573"/>
    </location>
</feature>
<sequence>MIIHLSDYQYLFQKDDATLAVQEALYVCRKHPGSILKLGGGQLHFHPRYAFQKEYYISNNDYSRKSIIFPLIGMQDLTIDGEGAELLFHGEVLPFVLDHSENIELKNFTMDYPRPFFFQAQVISASEKRIELRYDPGEFAVSIKDGKFVFFSEEDGWSVTRDRVLCCEFDQETGMPSAFIPPYFACLKQERDTSFLSHMYRYLIASQTAENRICLEGEFGHLHQVGNEWVCTFSDRKNPGIFCNRTKDIMLRDITVYAAASMGVICQLCENITLYHFNTQPRKGSGRFLSVNADATHFVNCQGFVRYEGCTFVNMLDDAGNIHGNYLRCASVINEHTLLLTFGHPQQKGVNLFDPGDRVHLIDSRDMSNAAALTVKSAELLSPDYLRLELEEELPTLREHILEGHALEKEPERYAVENFTKMPELYIHNCICGANRPRGFLPATWRKTVITNNTFYNMHCALHFTGDCTDWFESGPAGNVIVSKNNFKNAAYAGGAAISVSPHIEDRDAVYHRNIIIEDNTFEMHEERFLYAANVENLIFRKNHFLENPALPAHGKLGTDGVQLGEGCRNIEIEPV</sequence>
<evidence type="ECO:0000256" key="2">
    <source>
        <dbReference type="ARBA" id="ARBA00001271"/>
    </source>
</evidence>
<proteinExistence type="predicted"/>
<accession>A0A9D2I9H3</accession>
<gene>
    <name evidence="8" type="ORF">H9717_14040</name>
</gene>
<feature type="domain" description="GLAA-B beta-barrel" evidence="7">
    <location>
        <begin position="337"/>
        <end position="396"/>
    </location>
</feature>
<dbReference type="InterPro" id="IPR011050">
    <property type="entry name" value="Pectin_lyase_fold/virulence"/>
</dbReference>
<dbReference type="InterPro" id="IPR012334">
    <property type="entry name" value="Pectin_lyas_fold"/>
</dbReference>
<evidence type="ECO:0000259" key="7">
    <source>
        <dbReference type="Pfam" id="PF23764"/>
    </source>
</evidence>
<evidence type="ECO:0000256" key="3">
    <source>
        <dbReference type="ARBA" id="ARBA00022737"/>
    </source>
</evidence>
<dbReference type="EMBL" id="DWYY01000160">
    <property type="protein sequence ID" value="HJA94208.1"/>
    <property type="molecule type" value="Genomic_DNA"/>
</dbReference>
<dbReference type="AlphaFoldDB" id="A0A9D2I9H3"/>
<evidence type="ECO:0000313" key="8">
    <source>
        <dbReference type="EMBL" id="HJA94208.1"/>
    </source>
</evidence>
<evidence type="ECO:0000313" key="9">
    <source>
        <dbReference type="Proteomes" id="UP000886858"/>
    </source>
</evidence>
<evidence type="ECO:0000259" key="6">
    <source>
        <dbReference type="Pfam" id="PF13229"/>
    </source>
</evidence>
<dbReference type="Gene3D" id="2.160.20.10">
    <property type="entry name" value="Single-stranded right-handed beta-helix, Pectin lyase-like"/>
    <property type="match status" value="2"/>
</dbReference>
<keyword evidence="4" id="KW-0378">Hydrolase</keyword>
<comment type="catalytic activity">
    <reaction evidence="2">
        <text>Hydrolysis of terminal, non-reducing branched (1-&gt;3)-alpha-D-galactosidic residues, producing free D-galactose.</text>
        <dbReference type="EC" id="3.2.1.n1"/>
    </reaction>
</comment>
<dbReference type="Proteomes" id="UP000886858">
    <property type="component" value="Unassembled WGS sequence"/>
</dbReference>